<dbReference type="Proteomes" id="UP000230423">
    <property type="component" value="Unassembled WGS sequence"/>
</dbReference>
<sequence length="138" mass="15396">ALASGGDEGGDVEEIMDADDEIASDEENVVKAVTSGNAGKKHISDLQKLKESDPEFYKFLQQQDADLLQFHASDEEDEEAEAQFEDGEEEDLLDEEREDSDETAHHLPKAKKDSSGRLIFDGRMLDHLQSVFDPEDQV</sequence>
<dbReference type="EMBL" id="KZ349055">
    <property type="protein sequence ID" value="PIO65389.1"/>
    <property type="molecule type" value="Genomic_DNA"/>
</dbReference>
<feature type="non-terminal residue" evidence="5">
    <location>
        <position position="1"/>
    </location>
</feature>
<dbReference type="GO" id="GO:0042393">
    <property type="term" value="F:histone binding"/>
    <property type="evidence" value="ECO:0007669"/>
    <property type="project" value="TreeGrafter"/>
</dbReference>
<comment type="subcellular location">
    <subcellularLocation>
        <location evidence="1">Nucleus</location>
    </subcellularLocation>
</comment>
<comment type="similarity">
    <text evidence="2">Belongs to the NOC2 family.</text>
</comment>
<evidence type="ECO:0000256" key="4">
    <source>
        <dbReference type="SAM" id="MobiDB-lite"/>
    </source>
</evidence>
<name>A0A2G9U533_TELCI</name>
<reference evidence="5 6" key="1">
    <citation type="submission" date="2015-09" db="EMBL/GenBank/DDBJ databases">
        <title>Draft genome of the parasitic nematode Teladorsagia circumcincta isolate WARC Sus (inbred).</title>
        <authorList>
            <person name="Mitreva M."/>
        </authorList>
    </citation>
    <scope>NUCLEOTIDE SEQUENCE [LARGE SCALE GENOMIC DNA]</scope>
    <source>
        <strain evidence="5 6">S</strain>
    </source>
</reference>
<dbReference type="PANTHER" id="PTHR12687">
    <property type="entry name" value="NUCLEOLAR COMPLEX 2 AND RAD4-RELATED"/>
    <property type="match status" value="1"/>
</dbReference>
<evidence type="ECO:0000313" key="5">
    <source>
        <dbReference type="EMBL" id="PIO65389.1"/>
    </source>
</evidence>
<evidence type="ECO:0000256" key="1">
    <source>
        <dbReference type="ARBA" id="ARBA00004123"/>
    </source>
</evidence>
<dbReference type="GO" id="GO:0005654">
    <property type="term" value="C:nucleoplasm"/>
    <property type="evidence" value="ECO:0007669"/>
    <property type="project" value="TreeGrafter"/>
</dbReference>
<gene>
    <name evidence="5" type="ORF">TELCIR_12945</name>
</gene>
<dbReference type="GO" id="GO:0000122">
    <property type="term" value="P:negative regulation of transcription by RNA polymerase II"/>
    <property type="evidence" value="ECO:0007669"/>
    <property type="project" value="TreeGrafter"/>
</dbReference>
<organism evidence="5 6">
    <name type="scientific">Teladorsagia circumcincta</name>
    <name type="common">Brown stomach worm</name>
    <name type="synonym">Ostertagia circumcincta</name>
    <dbReference type="NCBI Taxonomy" id="45464"/>
    <lineage>
        <taxon>Eukaryota</taxon>
        <taxon>Metazoa</taxon>
        <taxon>Ecdysozoa</taxon>
        <taxon>Nematoda</taxon>
        <taxon>Chromadorea</taxon>
        <taxon>Rhabditida</taxon>
        <taxon>Rhabditina</taxon>
        <taxon>Rhabditomorpha</taxon>
        <taxon>Strongyloidea</taxon>
        <taxon>Trichostrongylidae</taxon>
        <taxon>Teladorsagia</taxon>
    </lineage>
</organism>
<dbReference type="AlphaFoldDB" id="A0A2G9U533"/>
<feature type="region of interest" description="Disordered" evidence="4">
    <location>
        <begin position="74"/>
        <end position="115"/>
    </location>
</feature>
<evidence type="ECO:0000256" key="3">
    <source>
        <dbReference type="ARBA" id="ARBA00023242"/>
    </source>
</evidence>
<evidence type="ECO:0000313" key="6">
    <source>
        <dbReference type="Proteomes" id="UP000230423"/>
    </source>
</evidence>
<accession>A0A2G9U533</accession>
<dbReference type="GO" id="GO:0030691">
    <property type="term" value="C:Noc2p-Noc3p complex"/>
    <property type="evidence" value="ECO:0007669"/>
    <property type="project" value="TreeGrafter"/>
</dbReference>
<dbReference type="GO" id="GO:0005730">
    <property type="term" value="C:nucleolus"/>
    <property type="evidence" value="ECO:0007669"/>
    <property type="project" value="TreeGrafter"/>
</dbReference>
<dbReference type="InterPro" id="IPR005343">
    <property type="entry name" value="Noc2"/>
</dbReference>
<feature type="compositionally biased region" description="Acidic residues" evidence="4">
    <location>
        <begin position="74"/>
        <end position="101"/>
    </location>
</feature>
<proteinExistence type="inferred from homology"/>
<dbReference type="OrthoDB" id="10266662at2759"/>
<dbReference type="PANTHER" id="PTHR12687:SF4">
    <property type="entry name" value="NUCLEOLAR COMPLEX PROTEIN 2 HOMOLOG"/>
    <property type="match status" value="1"/>
</dbReference>
<evidence type="ECO:0000256" key="2">
    <source>
        <dbReference type="ARBA" id="ARBA00005907"/>
    </source>
</evidence>
<dbReference type="GO" id="GO:0003714">
    <property type="term" value="F:transcription corepressor activity"/>
    <property type="evidence" value="ECO:0007669"/>
    <property type="project" value="TreeGrafter"/>
</dbReference>
<keyword evidence="3" id="KW-0539">Nucleus</keyword>
<dbReference type="GO" id="GO:0042273">
    <property type="term" value="P:ribosomal large subunit biogenesis"/>
    <property type="evidence" value="ECO:0007669"/>
    <property type="project" value="TreeGrafter"/>
</dbReference>
<feature type="compositionally biased region" description="Basic and acidic residues" evidence="4">
    <location>
        <begin position="102"/>
        <end position="115"/>
    </location>
</feature>
<keyword evidence="6" id="KW-1185">Reference proteome</keyword>
<protein>
    <submittedName>
        <fullName evidence="5">Uncharacterized protein</fullName>
    </submittedName>
</protein>
<dbReference type="GO" id="GO:0030690">
    <property type="term" value="C:Noc1p-Noc2p complex"/>
    <property type="evidence" value="ECO:0007669"/>
    <property type="project" value="TreeGrafter"/>
</dbReference>